<name>A0A4Z1QW11_9HYPH</name>
<proteinExistence type="predicted"/>
<dbReference type="OrthoDB" id="9767864at2"/>
<dbReference type="KEGG" id="asal:CFBP5507_05985"/>
<organism evidence="1 2">
    <name type="scientific">Agrobacterium salinitolerans</name>
    <dbReference type="NCBI Taxonomy" id="1183413"/>
    <lineage>
        <taxon>Bacteria</taxon>
        <taxon>Pseudomonadati</taxon>
        <taxon>Pseudomonadota</taxon>
        <taxon>Alphaproteobacteria</taxon>
        <taxon>Hyphomicrobiales</taxon>
        <taxon>Rhizobiaceae</taxon>
        <taxon>Rhizobium/Agrobacterium group</taxon>
        <taxon>Agrobacterium</taxon>
    </lineage>
</organism>
<dbReference type="AlphaFoldDB" id="A0A4Z1QW11"/>
<reference evidence="1" key="1">
    <citation type="submission" date="2022-10" db="EMBL/GenBank/DDBJ databases">
        <title>Complete genome sequence of Agrobacterium salinitolerans CFBP5507.</title>
        <authorList>
            <person name="Tchabashvili S."/>
            <person name="Yen H.-C."/>
            <person name="Haryono M."/>
            <person name="Lin Y.-C."/>
            <person name="Lai E.-M."/>
            <person name="Kuo C.-H."/>
        </authorList>
    </citation>
    <scope>NUCLEOTIDE SEQUENCE</scope>
    <source>
        <strain evidence="1">CFBP5507</strain>
    </source>
</reference>
<evidence type="ECO:0000313" key="2">
    <source>
        <dbReference type="Proteomes" id="UP000298735"/>
    </source>
</evidence>
<gene>
    <name evidence="1" type="ORF">CFBP5507_05985</name>
</gene>
<dbReference type="EMBL" id="CP109968">
    <property type="protein sequence ID" value="UYZ08549.1"/>
    <property type="molecule type" value="Genomic_DNA"/>
</dbReference>
<sequence>MSDPVFGIGIQRIDNEPRPASTADMAVIGLVGTAPDANPLIFPENQPVLVFSDNAVATLALGLTGSLVGQLELINAQLGEFQVSARVVIVRVAEGADEAETMANLVGNMALKTGIHALLKSGAELAIVPRLVGVPGYTYQRETGVSAVTVANGGANYTSPPDVAFTGGGGTGAAGTAVLGTGPDAGKVVSVTITNSGSDYTGAPTVAFTGGGGTGAAATATVADLANPVTAALPAVLNQLIAHAPVSGPHSSVEAFNDWRETLNSFRLIPVETWAKTGSPATDIDSIGTALGIAVRRDHEKGGRPFHSWANQPVYGIVGPNRPIDYSLTDGSTEAQMILANNGAVIVRGEAGVETAIADGGFIFIGTDNAGPDELWRFYNVTRGRDYIHIIFLRTLKFYLGKFNLTGQTIQAVLNTVNGILRDLKAEGDILDYRVTFERDQNSPEELRKGRFKLLFQAEEAPVLRYLGLRSARYRPALDTLLDDLLAQMDTAA</sequence>
<dbReference type="InterPro" id="IPR052042">
    <property type="entry name" value="Tail_sheath_structural"/>
</dbReference>
<protein>
    <submittedName>
        <fullName evidence="1">Phage tail protein</fullName>
    </submittedName>
</protein>
<dbReference type="RefSeq" id="WP_137410330.1">
    <property type="nucleotide sequence ID" value="NZ_CP109968.1"/>
</dbReference>
<dbReference type="PANTHER" id="PTHR35861">
    <property type="match status" value="1"/>
</dbReference>
<evidence type="ECO:0000313" key="1">
    <source>
        <dbReference type="EMBL" id="UYZ08549.1"/>
    </source>
</evidence>
<accession>A0A4Z1QW11</accession>
<dbReference type="Proteomes" id="UP000298735">
    <property type="component" value="Chromosome Circular"/>
</dbReference>
<dbReference type="PANTHER" id="PTHR35861:SF1">
    <property type="entry name" value="PHAGE TAIL SHEATH PROTEIN"/>
    <property type="match status" value="1"/>
</dbReference>